<evidence type="ECO:0000313" key="2">
    <source>
        <dbReference type="Proteomes" id="UP000887458"/>
    </source>
</evidence>
<proteinExistence type="predicted"/>
<gene>
    <name evidence="1" type="ORF">DERP_000755</name>
</gene>
<name>A0ABQ8J117_DERPT</name>
<dbReference type="EMBL" id="NJHN03000095">
    <property type="protein sequence ID" value="KAH9416256.1"/>
    <property type="molecule type" value="Genomic_DNA"/>
</dbReference>
<accession>A0ABQ8J117</accession>
<organism evidence="1 2">
    <name type="scientific">Dermatophagoides pteronyssinus</name>
    <name type="common">European house dust mite</name>
    <dbReference type="NCBI Taxonomy" id="6956"/>
    <lineage>
        <taxon>Eukaryota</taxon>
        <taxon>Metazoa</taxon>
        <taxon>Ecdysozoa</taxon>
        <taxon>Arthropoda</taxon>
        <taxon>Chelicerata</taxon>
        <taxon>Arachnida</taxon>
        <taxon>Acari</taxon>
        <taxon>Acariformes</taxon>
        <taxon>Sarcoptiformes</taxon>
        <taxon>Astigmata</taxon>
        <taxon>Psoroptidia</taxon>
        <taxon>Analgoidea</taxon>
        <taxon>Pyroglyphidae</taxon>
        <taxon>Dermatophagoidinae</taxon>
        <taxon>Dermatophagoides</taxon>
    </lineage>
</organism>
<evidence type="ECO:0000313" key="1">
    <source>
        <dbReference type="EMBL" id="KAH9416256.1"/>
    </source>
</evidence>
<dbReference type="Proteomes" id="UP000887458">
    <property type="component" value="Unassembled WGS sequence"/>
</dbReference>
<reference evidence="1 2" key="1">
    <citation type="journal article" date="2018" name="J. Allergy Clin. Immunol.">
        <title>High-quality assembly of Dermatophagoides pteronyssinus genome and transcriptome reveals a wide range of novel allergens.</title>
        <authorList>
            <person name="Liu X.Y."/>
            <person name="Yang K.Y."/>
            <person name="Wang M.Q."/>
            <person name="Kwok J.S."/>
            <person name="Zeng X."/>
            <person name="Yang Z."/>
            <person name="Xiao X.J."/>
            <person name="Lau C.P."/>
            <person name="Li Y."/>
            <person name="Huang Z.M."/>
            <person name="Ba J.G."/>
            <person name="Yim A.K."/>
            <person name="Ouyang C.Y."/>
            <person name="Ngai S.M."/>
            <person name="Chan T.F."/>
            <person name="Leung E.L."/>
            <person name="Liu L."/>
            <person name="Liu Z.G."/>
            <person name="Tsui S.K."/>
        </authorList>
    </citation>
    <scope>NUCLEOTIDE SEQUENCE [LARGE SCALE GENOMIC DNA]</scope>
    <source>
        <strain evidence="1">Derp</strain>
    </source>
</reference>
<keyword evidence="2" id="KW-1185">Reference proteome</keyword>
<protein>
    <submittedName>
        <fullName evidence="1">Uncharacterized protein</fullName>
    </submittedName>
</protein>
<sequence length="77" mass="9264">MNYSKFFHILTMRFVILNIQIHHQQQQQRKLTNQINQSSSKKIPDDDNDDLQLKFNGYKEFVELNQFEIDDDVSDCD</sequence>
<reference evidence="1 2" key="2">
    <citation type="journal article" date="2022" name="Mol. Biol. Evol.">
        <title>Comparative Genomics Reveals Insights into the Divergent Evolution of Astigmatic Mites and Household Pest Adaptations.</title>
        <authorList>
            <person name="Xiong Q."/>
            <person name="Wan A.T."/>
            <person name="Liu X."/>
            <person name="Fung C.S."/>
            <person name="Xiao X."/>
            <person name="Malainual N."/>
            <person name="Hou J."/>
            <person name="Wang L."/>
            <person name="Wang M."/>
            <person name="Yang K.Y."/>
            <person name="Cui Y."/>
            <person name="Leung E.L."/>
            <person name="Nong W."/>
            <person name="Shin S.K."/>
            <person name="Au S.W."/>
            <person name="Jeong K.Y."/>
            <person name="Chew F.T."/>
            <person name="Hui J.H."/>
            <person name="Leung T.F."/>
            <person name="Tungtrongchitr A."/>
            <person name="Zhong N."/>
            <person name="Liu Z."/>
            <person name="Tsui S.K."/>
        </authorList>
    </citation>
    <scope>NUCLEOTIDE SEQUENCE [LARGE SCALE GENOMIC DNA]</scope>
    <source>
        <strain evidence="1">Derp</strain>
    </source>
</reference>
<comment type="caution">
    <text evidence="1">The sequence shown here is derived from an EMBL/GenBank/DDBJ whole genome shotgun (WGS) entry which is preliminary data.</text>
</comment>